<evidence type="ECO:0000256" key="2">
    <source>
        <dbReference type="ARBA" id="ARBA00008639"/>
    </source>
</evidence>
<dbReference type="Gene3D" id="3.40.50.1100">
    <property type="match status" value="1"/>
</dbReference>
<gene>
    <name evidence="4" type="ORF">GCM10009304_14520</name>
</gene>
<reference evidence="4" key="1">
    <citation type="journal article" date="2014" name="Int. J. Syst. Evol. Microbiol.">
        <title>Complete genome sequence of Corynebacterium casei LMG S-19264T (=DSM 44701T), isolated from a smear-ripened cheese.</title>
        <authorList>
            <consortium name="US DOE Joint Genome Institute (JGI-PGF)"/>
            <person name="Walter F."/>
            <person name="Albersmeier A."/>
            <person name="Kalinowski J."/>
            <person name="Ruckert C."/>
        </authorList>
    </citation>
    <scope>NUCLEOTIDE SEQUENCE</scope>
    <source>
        <strain evidence="4">JCM 30078</strain>
    </source>
</reference>
<dbReference type="PANTHER" id="PTHR43780:SF2">
    <property type="entry name" value="1-AMINOCYCLOPROPANE-1-CARBOXYLATE DEAMINASE-RELATED"/>
    <property type="match status" value="1"/>
</dbReference>
<evidence type="ECO:0000256" key="1">
    <source>
        <dbReference type="ARBA" id="ARBA00001933"/>
    </source>
</evidence>
<comment type="cofactor">
    <cofactor evidence="1">
        <name>pyridoxal 5'-phosphate</name>
        <dbReference type="ChEBI" id="CHEBI:597326"/>
    </cofactor>
</comment>
<dbReference type="EMBL" id="BMPO01000003">
    <property type="protein sequence ID" value="GGJ90050.1"/>
    <property type="molecule type" value="Genomic_DNA"/>
</dbReference>
<sequence length="197" mass="21476">MHLHWLGYQGYRERHRPGFWDDWLARYPTAMEIPEGGGGLMGAVGCSPIVDLIRKSLHAVDWPEYDQIWIAAGTGTTLAGLVLAEAGAHPVVGALAVPCDHGVPENVGQIFAAAMRTNMRYRLVDASRRGFGRVDDELLGFMRTCEAQCGVPLEPIYTAKTLLALKQAVEANALEAGSRIVFVHTGGLQGRRGFDVY</sequence>
<evidence type="ECO:0000313" key="4">
    <source>
        <dbReference type="EMBL" id="GGJ90050.1"/>
    </source>
</evidence>
<keyword evidence="3" id="KW-0663">Pyridoxal phosphate</keyword>
<name>A0A917PSE6_9PSED</name>
<comment type="caution">
    <text evidence="4">The sequence shown here is derived from an EMBL/GenBank/DDBJ whole genome shotgun (WGS) entry which is preliminary data.</text>
</comment>
<dbReference type="GO" id="GO:0019148">
    <property type="term" value="F:D-cysteine desulfhydrase activity"/>
    <property type="evidence" value="ECO:0007669"/>
    <property type="project" value="TreeGrafter"/>
</dbReference>
<evidence type="ECO:0000313" key="5">
    <source>
        <dbReference type="Proteomes" id="UP000635983"/>
    </source>
</evidence>
<organism evidence="4 5">
    <name type="scientific">Pseudomonas matsuisoli</name>
    <dbReference type="NCBI Taxonomy" id="1515666"/>
    <lineage>
        <taxon>Bacteria</taxon>
        <taxon>Pseudomonadati</taxon>
        <taxon>Pseudomonadota</taxon>
        <taxon>Gammaproteobacteria</taxon>
        <taxon>Pseudomonadales</taxon>
        <taxon>Pseudomonadaceae</taxon>
        <taxon>Pseudomonas</taxon>
    </lineage>
</organism>
<comment type="similarity">
    <text evidence="2">Belongs to the ACC deaminase/D-cysteine desulfhydrase family.</text>
</comment>
<reference evidence="4" key="2">
    <citation type="submission" date="2020-09" db="EMBL/GenBank/DDBJ databases">
        <authorList>
            <person name="Sun Q."/>
            <person name="Ohkuma M."/>
        </authorList>
    </citation>
    <scope>NUCLEOTIDE SEQUENCE</scope>
    <source>
        <strain evidence="4">JCM 30078</strain>
    </source>
</reference>
<evidence type="ECO:0000256" key="3">
    <source>
        <dbReference type="ARBA" id="ARBA00022898"/>
    </source>
</evidence>
<accession>A0A917PSE6</accession>
<evidence type="ECO:0008006" key="6">
    <source>
        <dbReference type="Google" id="ProtNLM"/>
    </source>
</evidence>
<protein>
    <recommendedName>
        <fullName evidence="6">1-aminocyclopropane-1-carboxylate deaminase</fullName>
    </recommendedName>
</protein>
<keyword evidence="5" id="KW-1185">Reference proteome</keyword>
<dbReference type="InterPro" id="IPR027278">
    <property type="entry name" value="ACCD_DCysDesulf"/>
</dbReference>
<dbReference type="SUPFAM" id="SSF53686">
    <property type="entry name" value="Tryptophan synthase beta subunit-like PLP-dependent enzymes"/>
    <property type="match status" value="1"/>
</dbReference>
<dbReference type="PANTHER" id="PTHR43780">
    <property type="entry name" value="1-AMINOCYCLOPROPANE-1-CARBOXYLATE DEAMINASE-RELATED"/>
    <property type="match status" value="1"/>
</dbReference>
<proteinExistence type="inferred from homology"/>
<dbReference type="AlphaFoldDB" id="A0A917PSE6"/>
<dbReference type="Proteomes" id="UP000635983">
    <property type="component" value="Unassembled WGS sequence"/>
</dbReference>
<dbReference type="InterPro" id="IPR036052">
    <property type="entry name" value="TrpB-like_PALP_sf"/>
</dbReference>